<evidence type="ECO:0000313" key="2">
    <source>
        <dbReference type="EMBL" id="CAL4777680.1"/>
    </source>
</evidence>
<reference evidence="1" key="1">
    <citation type="submission" date="2022-10" db="EMBL/GenBank/DDBJ databases">
        <authorList>
            <person name="Chen Y."/>
            <person name="Dougan E. K."/>
            <person name="Chan C."/>
            <person name="Rhodes N."/>
            <person name="Thang M."/>
        </authorList>
    </citation>
    <scope>NUCLEOTIDE SEQUENCE</scope>
</reference>
<sequence>MPQGDLLAEGVAPMASRLTQSTPFARHASATAFQDCMQQERPCPEVSFTRAAWINARKGPKSQEALRKHIECCHAIKRSQKAWARTADLLDGNWYFKYCAFAPPPFEALAEWLLRRFRDKDPPAQAQPPNDAQSFLLVSQKRAPYPCTQLVNIARRPLERSAPMDPHLAACAAPVEKVIFVDVDGVLNVGIKDDDGSLLLNEQDLKKVKKLRAGLARFPKHVQHAIKRPASELRDIGTSEAVLSELLGHCKILFAAERHPTAACKGHAQLVGPFLERLAKLIQMAKGSHVVLASKWQELTPLIERETPEIGDPQSSTVAKGALAQELGVDFLFHGSTGREEVKTPASRLQSMARYLEEFCRRRDGNGPLKVLILEDFHVVPLDGWLCDGQAIDSCAAVEQYLRSKVPMQDVRVKLIHTYESWTEEGVEIQLGCGISEEHFREASKFLAPCEPAETSRKRKHDEV</sequence>
<comment type="caution">
    <text evidence="1">The sequence shown here is derived from an EMBL/GenBank/DDBJ whole genome shotgun (WGS) entry which is preliminary data.</text>
</comment>
<evidence type="ECO:0000313" key="1">
    <source>
        <dbReference type="EMBL" id="CAI3990368.1"/>
    </source>
</evidence>
<gene>
    <name evidence="1" type="ORF">C1SCF055_LOCUS17364</name>
</gene>
<dbReference type="AlphaFoldDB" id="A0A9P1CGQ5"/>
<accession>A0A9P1CGQ5</accession>
<reference evidence="2 3" key="2">
    <citation type="submission" date="2024-05" db="EMBL/GenBank/DDBJ databases">
        <authorList>
            <person name="Chen Y."/>
            <person name="Shah S."/>
            <person name="Dougan E. K."/>
            <person name="Thang M."/>
            <person name="Chan C."/>
        </authorList>
    </citation>
    <scope>NUCLEOTIDE SEQUENCE [LARGE SCALE GENOMIC DNA]</scope>
</reference>
<protein>
    <submittedName>
        <fullName evidence="1">Uncharacterized protein</fullName>
    </submittedName>
</protein>
<name>A0A9P1CGQ5_9DINO</name>
<keyword evidence="3" id="KW-1185">Reference proteome</keyword>
<dbReference type="Proteomes" id="UP001152797">
    <property type="component" value="Unassembled WGS sequence"/>
</dbReference>
<dbReference type="EMBL" id="CAMXCT010001468">
    <property type="protein sequence ID" value="CAI3990368.1"/>
    <property type="molecule type" value="Genomic_DNA"/>
</dbReference>
<dbReference type="EMBL" id="CAMXCT020001468">
    <property type="protein sequence ID" value="CAL1143743.1"/>
    <property type="molecule type" value="Genomic_DNA"/>
</dbReference>
<evidence type="ECO:0000313" key="3">
    <source>
        <dbReference type="Proteomes" id="UP001152797"/>
    </source>
</evidence>
<proteinExistence type="predicted"/>
<organism evidence="1">
    <name type="scientific">Cladocopium goreaui</name>
    <dbReference type="NCBI Taxonomy" id="2562237"/>
    <lineage>
        <taxon>Eukaryota</taxon>
        <taxon>Sar</taxon>
        <taxon>Alveolata</taxon>
        <taxon>Dinophyceae</taxon>
        <taxon>Suessiales</taxon>
        <taxon>Symbiodiniaceae</taxon>
        <taxon>Cladocopium</taxon>
    </lineage>
</organism>
<dbReference type="EMBL" id="CAMXCT030001468">
    <property type="protein sequence ID" value="CAL4777680.1"/>
    <property type="molecule type" value="Genomic_DNA"/>
</dbReference>